<dbReference type="Pfam" id="PF05035">
    <property type="entry name" value="DGOK"/>
    <property type="match status" value="1"/>
</dbReference>
<dbReference type="Proteomes" id="UP000786693">
    <property type="component" value="Unassembled WGS sequence"/>
</dbReference>
<accession>A0ABQ4NKN9</accession>
<dbReference type="RefSeq" id="WP_220748472.1">
    <property type="nucleotide sequence ID" value="NZ_BPFH01000002.1"/>
</dbReference>
<gene>
    <name evidence="1" type="ORF">JANAI62_16100</name>
</gene>
<sequence length="293" mass="31323">MSRWIAVDWGTSTLRATLMQGEVVQDRREAGTGMNSLTQEMFEPTLLGLIDDWLAGPTPVLACGMVGARQGWAEARYAAVPCAPMGTGLTQVKTSDPRLDVRIVPGLKQLKPHADVMRGEETQIAGILATLPDFDGVACLPGTHTKWVHLSAGEVVSFRTVMTGELFATITGQTVLRHSLDGDGWDEGPFIDAVSDALSRPETLAARLFELRAADLLHGQTATMGRSVLSGLLIGAELAATRPWWLGRDVVITGSPRTTQAYDAALKSQGVAPRLLPADEMTLKGLATAKDLP</sequence>
<evidence type="ECO:0000313" key="2">
    <source>
        <dbReference type="Proteomes" id="UP000786693"/>
    </source>
</evidence>
<organism evidence="1 2">
    <name type="scientific">Jannaschia pagri</name>
    <dbReference type="NCBI Taxonomy" id="2829797"/>
    <lineage>
        <taxon>Bacteria</taxon>
        <taxon>Pseudomonadati</taxon>
        <taxon>Pseudomonadota</taxon>
        <taxon>Alphaproteobacteria</taxon>
        <taxon>Rhodobacterales</taxon>
        <taxon>Roseobacteraceae</taxon>
        <taxon>Jannaschia</taxon>
    </lineage>
</organism>
<dbReference type="InterPro" id="IPR042258">
    <property type="entry name" value="DGOK_N"/>
</dbReference>
<reference evidence="1 2" key="1">
    <citation type="submission" date="2021-05" db="EMBL/GenBank/DDBJ databases">
        <title>Bacteria Genome sequencing.</title>
        <authorList>
            <person name="Takabe Y."/>
            <person name="Nakajima Y."/>
            <person name="Suzuki S."/>
            <person name="Shiozaki T."/>
        </authorList>
    </citation>
    <scope>NUCLEOTIDE SEQUENCE [LARGE SCALE GENOMIC DNA]</scope>
    <source>
        <strain evidence="1 2">AI_62</strain>
    </source>
</reference>
<name>A0ABQ4NKN9_9RHOB</name>
<keyword evidence="2" id="KW-1185">Reference proteome</keyword>
<comment type="caution">
    <text evidence="1">The sequence shown here is derived from an EMBL/GenBank/DDBJ whole genome shotgun (WGS) entry which is preliminary data.</text>
</comment>
<dbReference type="Gene3D" id="3.30.420.300">
    <property type="entry name" value="2-keto-3-deoxy-galactonokinase, substrate binding domain"/>
    <property type="match status" value="1"/>
</dbReference>
<dbReference type="InterPro" id="IPR042257">
    <property type="entry name" value="DGOK_C"/>
</dbReference>
<evidence type="ECO:0000313" key="1">
    <source>
        <dbReference type="EMBL" id="GIT94987.1"/>
    </source>
</evidence>
<dbReference type="InterPro" id="IPR007729">
    <property type="entry name" value="DGOK"/>
</dbReference>
<proteinExistence type="predicted"/>
<protein>
    <submittedName>
        <fullName evidence="1">2-keto-3-deoxy-galactonokinase</fullName>
    </submittedName>
</protein>
<dbReference type="EMBL" id="BPFH01000002">
    <property type="protein sequence ID" value="GIT94987.1"/>
    <property type="molecule type" value="Genomic_DNA"/>
</dbReference>
<dbReference type="Gene3D" id="3.30.420.310">
    <property type="entry name" value="2-keto-3-deoxy-galactonokinase, C-terminal domain"/>
    <property type="match status" value="1"/>
</dbReference>